<keyword evidence="2" id="KW-1185">Reference proteome</keyword>
<dbReference type="EMBL" id="CAWYQH010000119">
    <property type="protein sequence ID" value="CAK8691574.1"/>
    <property type="molecule type" value="Genomic_DNA"/>
</dbReference>
<gene>
    <name evidence="1" type="ORF">CVLEPA_LOCUS24339</name>
</gene>
<comment type="caution">
    <text evidence="1">The sequence shown here is derived from an EMBL/GenBank/DDBJ whole genome shotgun (WGS) entry which is preliminary data.</text>
</comment>
<accession>A0ABP0GLR3</accession>
<dbReference type="InterPro" id="IPR000643">
    <property type="entry name" value="Iodothyronine_deiodinase"/>
</dbReference>
<proteinExistence type="predicted"/>
<evidence type="ECO:0000313" key="1">
    <source>
        <dbReference type="EMBL" id="CAK8691574.1"/>
    </source>
</evidence>
<dbReference type="PANTHER" id="PTHR45913">
    <property type="entry name" value="EPM2A-INTERACTING PROTEIN 1"/>
    <property type="match status" value="1"/>
</dbReference>
<dbReference type="Gene3D" id="3.40.30.10">
    <property type="entry name" value="Glutaredoxin"/>
    <property type="match status" value="1"/>
</dbReference>
<sequence length="189" mass="21787">MAFIGKLDFYKNCLLREDLNQFPSLKAIKKNQTDDSCLSDTDLDCYSSHFQALKEELLIRLKDLKELKIPKLVVNPFQADANNANPNLVKELIDLQNDFEGKVLFQQIGYEAFCPNGQVKYPHLWEKIKLLLSEMFFYKCMYVDMCRKARIDGKAPNARVLKYDTKQEISLLDFLCAGRPLVVIFGSCS</sequence>
<dbReference type="Proteomes" id="UP001642483">
    <property type="component" value="Unassembled WGS sequence"/>
</dbReference>
<protein>
    <submittedName>
        <fullName evidence="1">Uncharacterized protein</fullName>
    </submittedName>
</protein>
<organism evidence="1 2">
    <name type="scientific">Clavelina lepadiformis</name>
    <name type="common">Light-bulb sea squirt</name>
    <name type="synonym">Ascidia lepadiformis</name>
    <dbReference type="NCBI Taxonomy" id="159417"/>
    <lineage>
        <taxon>Eukaryota</taxon>
        <taxon>Metazoa</taxon>
        <taxon>Chordata</taxon>
        <taxon>Tunicata</taxon>
        <taxon>Ascidiacea</taxon>
        <taxon>Aplousobranchia</taxon>
        <taxon>Clavelinidae</taxon>
        <taxon>Clavelina</taxon>
    </lineage>
</organism>
<dbReference type="PANTHER" id="PTHR45913:SF9">
    <property type="entry name" value="GENERAL TRANSCRIPTION FACTOR II-I REPEAT DOMAIN-CONTAINING PROTEIN 2-LIKE-RELATED"/>
    <property type="match status" value="1"/>
</dbReference>
<dbReference type="Pfam" id="PF00837">
    <property type="entry name" value="T4_deiodinase"/>
    <property type="match status" value="1"/>
</dbReference>
<name>A0ABP0GLR3_CLALP</name>
<reference evidence="1 2" key="1">
    <citation type="submission" date="2024-02" db="EMBL/GenBank/DDBJ databases">
        <authorList>
            <person name="Daric V."/>
            <person name="Darras S."/>
        </authorList>
    </citation>
    <scope>NUCLEOTIDE SEQUENCE [LARGE SCALE GENOMIC DNA]</scope>
</reference>
<evidence type="ECO:0000313" key="2">
    <source>
        <dbReference type="Proteomes" id="UP001642483"/>
    </source>
</evidence>